<feature type="transmembrane region" description="Helical" evidence="9">
    <location>
        <begin position="94"/>
        <end position="118"/>
    </location>
</feature>
<dbReference type="GO" id="GO:0005886">
    <property type="term" value="C:plasma membrane"/>
    <property type="evidence" value="ECO:0007669"/>
    <property type="project" value="UniProtKB-SubCell"/>
</dbReference>
<evidence type="ECO:0000256" key="3">
    <source>
        <dbReference type="ARBA" id="ARBA00022475"/>
    </source>
</evidence>
<feature type="transmembrane region" description="Helical" evidence="9">
    <location>
        <begin position="138"/>
        <end position="162"/>
    </location>
</feature>
<comment type="caution">
    <text evidence="10">The sequence shown here is derived from an EMBL/GenBank/DDBJ whole genome shotgun (WGS) entry which is preliminary data.</text>
</comment>
<evidence type="ECO:0000313" key="10">
    <source>
        <dbReference type="EMBL" id="GAX89577.1"/>
    </source>
</evidence>
<feature type="transmembrane region" description="Helical" evidence="9">
    <location>
        <begin position="61"/>
        <end position="82"/>
    </location>
</feature>
<dbReference type="InterPro" id="IPR052157">
    <property type="entry name" value="BCAA_transport_permease"/>
</dbReference>
<keyword evidence="4 9" id="KW-0812">Transmembrane</keyword>
<evidence type="ECO:0000256" key="7">
    <source>
        <dbReference type="ARBA" id="ARBA00023136"/>
    </source>
</evidence>
<dbReference type="GO" id="GO:0006865">
    <property type="term" value="P:amino acid transport"/>
    <property type="evidence" value="ECO:0007669"/>
    <property type="project" value="UniProtKB-KW"/>
</dbReference>
<feature type="transmembrane region" description="Helical" evidence="9">
    <location>
        <begin position="228"/>
        <end position="251"/>
    </location>
</feature>
<evidence type="ECO:0000256" key="2">
    <source>
        <dbReference type="ARBA" id="ARBA00022448"/>
    </source>
</evidence>
<accession>A0A292YGE2</accession>
<dbReference type="RefSeq" id="WP_096181274.1">
    <property type="nucleotide sequence ID" value="NZ_BDUF01000024.1"/>
</dbReference>
<evidence type="ECO:0000256" key="9">
    <source>
        <dbReference type="SAM" id="Phobius"/>
    </source>
</evidence>
<evidence type="ECO:0000256" key="1">
    <source>
        <dbReference type="ARBA" id="ARBA00004651"/>
    </source>
</evidence>
<proteinExistence type="inferred from homology"/>
<evidence type="ECO:0000256" key="4">
    <source>
        <dbReference type="ARBA" id="ARBA00022692"/>
    </source>
</evidence>
<gene>
    <name evidence="10" type="ORF">EFBL_1201</name>
</gene>
<keyword evidence="5" id="KW-0029">Amino-acid transport</keyword>
<dbReference type="GO" id="GO:0022857">
    <property type="term" value="F:transmembrane transporter activity"/>
    <property type="evidence" value="ECO:0007669"/>
    <property type="project" value="InterPro"/>
</dbReference>
<evidence type="ECO:0000256" key="5">
    <source>
        <dbReference type="ARBA" id="ARBA00022970"/>
    </source>
</evidence>
<protein>
    <submittedName>
        <fullName evidence="10">Branched-chain amino acid ABC transporter permease</fullName>
    </submittedName>
</protein>
<dbReference type="Pfam" id="PF02653">
    <property type="entry name" value="BPD_transp_2"/>
    <property type="match status" value="1"/>
</dbReference>
<keyword evidence="7 9" id="KW-0472">Membrane</keyword>
<keyword evidence="2" id="KW-0813">Transport</keyword>
<feature type="transmembrane region" description="Helical" evidence="9">
    <location>
        <begin position="263"/>
        <end position="280"/>
    </location>
</feature>
<keyword evidence="3" id="KW-1003">Cell membrane</keyword>
<dbReference type="OrthoDB" id="9807115at2"/>
<comment type="similarity">
    <text evidence="8">Belongs to the binding-protein-dependent transport system permease family. LivHM subfamily.</text>
</comment>
<evidence type="ECO:0000256" key="8">
    <source>
        <dbReference type="ARBA" id="ARBA00037998"/>
    </source>
</evidence>
<dbReference type="EMBL" id="BDUF01000024">
    <property type="protein sequence ID" value="GAX89577.1"/>
    <property type="molecule type" value="Genomic_DNA"/>
</dbReference>
<feature type="transmembrane region" description="Helical" evidence="9">
    <location>
        <begin position="193"/>
        <end position="222"/>
    </location>
</feature>
<keyword evidence="6 9" id="KW-1133">Transmembrane helix</keyword>
<dbReference type="InterPro" id="IPR001851">
    <property type="entry name" value="ABC_transp_permease"/>
</dbReference>
<feature type="transmembrane region" description="Helical" evidence="9">
    <location>
        <begin position="6"/>
        <end position="25"/>
    </location>
</feature>
<dbReference type="PANTHER" id="PTHR11795:SF445">
    <property type="entry name" value="AMINO ACID ABC TRANSPORTER PERMEASE PROTEIN"/>
    <property type="match status" value="1"/>
</dbReference>
<sequence length="293" mass="30772">MEQAIVSGLILGCIYALVAQGYYITHITTNTLNFGQGDFLMLGAMVGLSSLGMTLPFLPAWLAFLIAVAVVVLLQAVLGMALERVAIRPLKSFVSISWILSTVAVSIIVRNLAMIIWGKPTLPFASPFGDKVVRIGSVGILPHEIFIVICAVVVMAVLMLGLNRTTFGKGLRAVALNPDAASLMGVNPKKMAVTAYVMSCILAGIGGLMVGPITNVVFFMGVDLGLKAFAAAILGGLGNPWGILIGGLLIGVSEQVAALYDSLAKDAAAFVLILLVLLIRPQGLFGKSVKEKY</sequence>
<dbReference type="Proteomes" id="UP000217785">
    <property type="component" value="Unassembled WGS sequence"/>
</dbReference>
<dbReference type="CDD" id="cd06582">
    <property type="entry name" value="TM_PBP1_LivH_like"/>
    <property type="match status" value="1"/>
</dbReference>
<evidence type="ECO:0000313" key="11">
    <source>
        <dbReference type="Proteomes" id="UP000217785"/>
    </source>
</evidence>
<comment type="subcellular location">
    <subcellularLocation>
        <location evidence="1">Cell membrane</location>
        <topology evidence="1">Multi-pass membrane protein</topology>
    </subcellularLocation>
</comment>
<reference evidence="11" key="1">
    <citation type="submission" date="2017-07" db="EMBL/GenBank/DDBJ databases">
        <title>Draft genome sequence of Effusibacillus lacus strain skLN1.</title>
        <authorList>
            <person name="Watanabe M."/>
            <person name="Kojima H."/>
            <person name="Fukui M."/>
        </authorList>
    </citation>
    <scope>NUCLEOTIDE SEQUENCE [LARGE SCALE GENOMIC DNA]</scope>
    <source>
        <strain evidence="11">skLN1</strain>
    </source>
</reference>
<evidence type="ECO:0000256" key="6">
    <source>
        <dbReference type="ARBA" id="ARBA00022989"/>
    </source>
</evidence>
<name>A0A292YGE2_9BACL</name>
<organism evidence="10 11">
    <name type="scientific">Effusibacillus lacus</name>
    <dbReference type="NCBI Taxonomy" id="1348429"/>
    <lineage>
        <taxon>Bacteria</taxon>
        <taxon>Bacillati</taxon>
        <taxon>Bacillota</taxon>
        <taxon>Bacilli</taxon>
        <taxon>Bacillales</taxon>
        <taxon>Alicyclobacillaceae</taxon>
        <taxon>Effusibacillus</taxon>
    </lineage>
</organism>
<keyword evidence="11" id="KW-1185">Reference proteome</keyword>
<dbReference type="AlphaFoldDB" id="A0A292YGE2"/>
<dbReference type="PANTHER" id="PTHR11795">
    <property type="entry name" value="BRANCHED-CHAIN AMINO ACID TRANSPORT SYSTEM PERMEASE PROTEIN LIVH"/>
    <property type="match status" value="1"/>
</dbReference>